<feature type="compositionally biased region" description="Polar residues" evidence="5">
    <location>
        <begin position="423"/>
        <end position="445"/>
    </location>
</feature>
<dbReference type="PROSITE" id="PS50235">
    <property type="entry name" value="USP_3"/>
    <property type="match status" value="1"/>
</dbReference>
<organism evidence="7">
    <name type="scientific">Corethron hystrix</name>
    <dbReference type="NCBI Taxonomy" id="216773"/>
    <lineage>
        <taxon>Eukaryota</taxon>
        <taxon>Sar</taxon>
        <taxon>Stramenopiles</taxon>
        <taxon>Ochrophyta</taxon>
        <taxon>Bacillariophyta</taxon>
        <taxon>Coscinodiscophyceae</taxon>
        <taxon>Corethrophycidae</taxon>
        <taxon>Corethrales</taxon>
        <taxon>Corethraceae</taxon>
        <taxon>Corethron</taxon>
    </lineage>
</organism>
<feature type="compositionally biased region" description="Polar residues" evidence="5">
    <location>
        <begin position="460"/>
        <end position="471"/>
    </location>
</feature>
<feature type="compositionally biased region" description="Basic and acidic residues" evidence="5">
    <location>
        <begin position="608"/>
        <end position="619"/>
    </location>
</feature>
<accession>A0A7S1FMZ9</accession>
<dbReference type="GO" id="GO:0004843">
    <property type="term" value="F:cysteine-type deubiquitinase activity"/>
    <property type="evidence" value="ECO:0007669"/>
    <property type="project" value="InterPro"/>
</dbReference>
<feature type="region of interest" description="Disordered" evidence="5">
    <location>
        <begin position="1246"/>
        <end position="1281"/>
    </location>
</feature>
<sequence length="1281" mass="143307">MVKTMMCPASNNSSSNSNTSVVLPVISAMTDPVIIASRIKAASAENPSMREGDVWYLVSEKWYRSLVGYIERRSGSVCPGPIINTTDVIEEPIFHASEPAPIGNGSTAPEAPSMESLSSSSVVIVNTPADSMNCPCSSANNSTASSLSSRSGPLVFSEPCSPSRTNSTMTTKSGSDGLFFDAVVVGGRDNAVKGCGDEPVEVDLVDLSAGQKRLGNTITKNKAITNLSMKASVSLRVDLSPDVALLSQRLRPGISEGPDYRFVNQATWDVLAGTFGYDVAVPRRCAKISESSKVVCVELFPLELGVVFFDNGQAVDVGKVRISQRASLAQFREWALSARREFVGRSEVDSETNARDFRLWRFLLDEELIDWEGSLNRNKIGRNDKILVAPKKYEKDEIYETLNRKHLFEAERGNAAAAVTSDTALRTTPTSTSLAQHNPTGSTLIQPPHAVGPLDVKSNPFATQDTSSSNGPLRKKRRGLGNLGNTCFMNSTLQCLAHTDALRDYFRSGLYMADLNRENPLGTGGQLATEFANLMKQMWGDDNESRTSGHYVHSNVVYPRQFKYALGIHAERFMGYDQQDSQELATYLLDALHEDTNRVRSKPYTENPEQKEGESDDDAARKAWNVRRLREDSKIMDHFMGQYKSVVTCPVVGCGRVSTTFDPYVYLSVPIPGSTDRIIKFTYVPVEGVIMKMEVEMHTNSTVQELQAKIADVVGWKKEDICLVDMWSYELHSFLKPKDFIDRIRESDDIYAFQLEPLDVALTSVTEVRDDSVDESFMSNEDIEDFDWELSLKAFMKSPVLLTNLMNASGTTHDERVAFANKIEKFISLCQSCCDATEDYDISNDDIKFGTFREHSDEQVSLSERSESSSSFKNVRTSKDLDLLEKCFKAYRKAVMKIKKLKADEYKNGATVQVVLKYANSTSSISEQKLGNPLLLRIPPTLTVHNLRKILGRRLSRALKVGRKSDLLDENPNDATTMRLVRSLPEHEMILNQIPMTYTRNRYPSYSTTLRGRQIGSLDVMEGTIRKRLMASSDDLEETELICDIVGHEGTIYLHWPRELAYAAFDEEEWNRCEENIPEKNNHEGEISVLDCISHFCTEEQLDASEMWYCNSCKGHVRAWKQFHLYRTPPYLVIHLKRFSYSGSTHYRSKIDTFVDFPLDGLDLSKFVMSEDDSMRSIYDCYAVSNHFGGLGGGHYTAYAKNSGSWCYFNDSSVTENVDEKDMVSSAAYVLYYKRRDFSDTIANGMKDASGTEDEMDIDSSASDSGRTNSPMENDLVDGSW</sequence>
<keyword evidence="3" id="KW-0378">Hydrolase</keyword>
<dbReference type="Gene3D" id="3.90.70.10">
    <property type="entry name" value="Cysteine proteinases"/>
    <property type="match status" value="2"/>
</dbReference>
<feature type="compositionally biased region" description="Polar residues" evidence="5">
    <location>
        <begin position="1260"/>
        <end position="1272"/>
    </location>
</feature>
<dbReference type="PROSITE" id="PS00972">
    <property type="entry name" value="USP_1"/>
    <property type="match status" value="1"/>
</dbReference>
<feature type="region of interest" description="Disordered" evidence="5">
    <location>
        <begin position="423"/>
        <end position="477"/>
    </location>
</feature>
<dbReference type="PANTHER" id="PTHR21646:SF95">
    <property type="entry name" value="UBIQUITIN CARBOXYL-TERMINAL HYDROLASE 4-RELATED"/>
    <property type="match status" value="1"/>
</dbReference>
<dbReference type="InterPro" id="IPR038765">
    <property type="entry name" value="Papain-like_cys_pep_sf"/>
</dbReference>
<keyword evidence="2" id="KW-0833">Ubl conjugation pathway</keyword>
<dbReference type="InterPro" id="IPR035927">
    <property type="entry name" value="DUSP-like_sf"/>
</dbReference>
<feature type="region of interest" description="Disordered" evidence="5">
    <location>
        <begin position="598"/>
        <end position="619"/>
    </location>
</feature>
<evidence type="ECO:0000259" key="6">
    <source>
        <dbReference type="PROSITE" id="PS50235"/>
    </source>
</evidence>
<dbReference type="PANTHER" id="PTHR21646">
    <property type="entry name" value="UBIQUITIN CARBOXYL-TERMINAL HYDROLASE"/>
    <property type="match status" value="1"/>
</dbReference>
<evidence type="ECO:0000256" key="5">
    <source>
        <dbReference type="SAM" id="MobiDB-lite"/>
    </source>
</evidence>
<name>A0A7S1FMZ9_9STRA</name>
<proteinExistence type="predicted"/>
<dbReference type="EMBL" id="HBFR01005534">
    <property type="protein sequence ID" value="CAD8876730.1"/>
    <property type="molecule type" value="Transcribed_RNA"/>
</dbReference>
<keyword evidence="4" id="KW-0788">Thiol protease</keyword>
<evidence type="ECO:0000256" key="4">
    <source>
        <dbReference type="ARBA" id="ARBA00022807"/>
    </source>
</evidence>
<dbReference type="InterPro" id="IPR028889">
    <property type="entry name" value="USP"/>
</dbReference>
<feature type="domain" description="USP" evidence="6">
    <location>
        <begin position="478"/>
        <end position="1236"/>
    </location>
</feature>
<gene>
    <name evidence="7" type="ORF">CHYS00102_LOCUS3908</name>
</gene>
<dbReference type="CDD" id="cd02674">
    <property type="entry name" value="Peptidase_C19R"/>
    <property type="match status" value="1"/>
</dbReference>
<dbReference type="GO" id="GO:0006508">
    <property type="term" value="P:proteolysis"/>
    <property type="evidence" value="ECO:0007669"/>
    <property type="project" value="UniProtKB-KW"/>
</dbReference>
<reference evidence="7" key="1">
    <citation type="submission" date="2021-01" db="EMBL/GenBank/DDBJ databases">
        <authorList>
            <person name="Corre E."/>
            <person name="Pelletier E."/>
            <person name="Niang G."/>
            <person name="Scheremetjew M."/>
            <person name="Finn R."/>
            <person name="Kale V."/>
            <person name="Holt S."/>
            <person name="Cochrane G."/>
            <person name="Meng A."/>
            <person name="Brown T."/>
            <person name="Cohen L."/>
        </authorList>
    </citation>
    <scope>NUCLEOTIDE SEQUENCE</scope>
    <source>
        <strain evidence="7">308</strain>
    </source>
</reference>
<dbReference type="InterPro" id="IPR018200">
    <property type="entry name" value="USP_CS"/>
</dbReference>
<dbReference type="SUPFAM" id="SSF143791">
    <property type="entry name" value="DUSP-like"/>
    <property type="match status" value="1"/>
</dbReference>
<evidence type="ECO:0000256" key="3">
    <source>
        <dbReference type="ARBA" id="ARBA00022801"/>
    </source>
</evidence>
<dbReference type="Gene3D" id="3.30.2230.10">
    <property type="entry name" value="DUSP-like"/>
    <property type="match status" value="1"/>
</dbReference>
<keyword evidence="1" id="KW-0645">Protease</keyword>
<evidence type="ECO:0000256" key="2">
    <source>
        <dbReference type="ARBA" id="ARBA00022786"/>
    </source>
</evidence>
<evidence type="ECO:0000256" key="1">
    <source>
        <dbReference type="ARBA" id="ARBA00022670"/>
    </source>
</evidence>
<evidence type="ECO:0000313" key="7">
    <source>
        <dbReference type="EMBL" id="CAD8876730.1"/>
    </source>
</evidence>
<dbReference type="GO" id="GO:0016579">
    <property type="term" value="P:protein deubiquitination"/>
    <property type="evidence" value="ECO:0007669"/>
    <property type="project" value="InterPro"/>
</dbReference>
<dbReference type="InterPro" id="IPR001394">
    <property type="entry name" value="Peptidase_C19_UCH"/>
</dbReference>
<dbReference type="SUPFAM" id="SSF54001">
    <property type="entry name" value="Cysteine proteinases"/>
    <property type="match status" value="1"/>
</dbReference>
<dbReference type="Pfam" id="PF00443">
    <property type="entry name" value="UCH"/>
    <property type="match status" value="1"/>
</dbReference>
<protein>
    <recommendedName>
        <fullName evidence="6">USP domain-containing protein</fullName>
    </recommendedName>
</protein>
<dbReference type="InterPro" id="IPR050185">
    <property type="entry name" value="Ub_carboxyl-term_hydrolase"/>
</dbReference>